<sequence>MMKENCGEWQASLPQPWVESSTPFRHPAGVYLMFKSDAKKEFGLTEAEILTLRHESVTASPKTYFALADAKVLQQRKFAAGALLNVDVKGFMRVLKSTISTGCRCKANFSEFYNRDARVSEHIYGANGRIAKAKAAP</sequence>
<reference evidence="1" key="1">
    <citation type="submission" date="2023-03" db="EMBL/GenBank/DDBJ databases">
        <title>Massive genome expansion in bonnet fungi (Mycena s.s.) driven by repeated elements and novel gene families across ecological guilds.</title>
        <authorList>
            <consortium name="Lawrence Berkeley National Laboratory"/>
            <person name="Harder C.B."/>
            <person name="Miyauchi S."/>
            <person name="Viragh M."/>
            <person name="Kuo A."/>
            <person name="Thoen E."/>
            <person name="Andreopoulos B."/>
            <person name="Lu D."/>
            <person name="Skrede I."/>
            <person name="Drula E."/>
            <person name="Henrissat B."/>
            <person name="Morin E."/>
            <person name="Kohler A."/>
            <person name="Barry K."/>
            <person name="LaButti K."/>
            <person name="Morin E."/>
            <person name="Salamov A."/>
            <person name="Lipzen A."/>
            <person name="Mereny Z."/>
            <person name="Hegedus B."/>
            <person name="Baldrian P."/>
            <person name="Stursova M."/>
            <person name="Weitz H."/>
            <person name="Taylor A."/>
            <person name="Grigoriev I.V."/>
            <person name="Nagy L.G."/>
            <person name="Martin F."/>
            <person name="Kauserud H."/>
        </authorList>
    </citation>
    <scope>NUCLEOTIDE SEQUENCE</scope>
    <source>
        <strain evidence="1">CBHHK067</strain>
    </source>
</reference>
<organism evidence="1 2">
    <name type="scientific">Mycena rosella</name>
    <name type="common">Pink bonnet</name>
    <name type="synonym">Agaricus rosellus</name>
    <dbReference type="NCBI Taxonomy" id="1033263"/>
    <lineage>
        <taxon>Eukaryota</taxon>
        <taxon>Fungi</taxon>
        <taxon>Dikarya</taxon>
        <taxon>Basidiomycota</taxon>
        <taxon>Agaricomycotina</taxon>
        <taxon>Agaricomycetes</taxon>
        <taxon>Agaricomycetidae</taxon>
        <taxon>Agaricales</taxon>
        <taxon>Marasmiineae</taxon>
        <taxon>Mycenaceae</taxon>
        <taxon>Mycena</taxon>
    </lineage>
</organism>
<evidence type="ECO:0000313" key="2">
    <source>
        <dbReference type="Proteomes" id="UP001221757"/>
    </source>
</evidence>
<name>A0AAD7GF05_MYCRO</name>
<accession>A0AAD7GF05</accession>
<evidence type="ECO:0000313" key="1">
    <source>
        <dbReference type="EMBL" id="KAJ7685923.1"/>
    </source>
</evidence>
<comment type="caution">
    <text evidence="1">The sequence shown here is derived from an EMBL/GenBank/DDBJ whole genome shotgun (WGS) entry which is preliminary data.</text>
</comment>
<keyword evidence="2" id="KW-1185">Reference proteome</keyword>
<dbReference type="Proteomes" id="UP001221757">
    <property type="component" value="Unassembled WGS sequence"/>
</dbReference>
<gene>
    <name evidence="1" type="ORF">B0H17DRAFT_1225227</name>
</gene>
<proteinExistence type="predicted"/>
<protein>
    <submittedName>
        <fullName evidence="1">Uncharacterized protein</fullName>
    </submittedName>
</protein>
<dbReference type="EMBL" id="JARKIE010000101">
    <property type="protein sequence ID" value="KAJ7685923.1"/>
    <property type="molecule type" value="Genomic_DNA"/>
</dbReference>
<dbReference type="AlphaFoldDB" id="A0AAD7GF05"/>